<keyword evidence="2" id="KW-1185">Reference proteome</keyword>
<evidence type="ECO:0000313" key="2">
    <source>
        <dbReference type="Proteomes" id="UP000790709"/>
    </source>
</evidence>
<name>A0ACB8AWU2_9AGAM</name>
<reference evidence="1" key="1">
    <citation type="journal article" date="2021" name="New Phytol.">
        <title>Evolutionary innovations through gain and loss of genes in the ectomycorrhizal Boletales.</title>
        <authorList>
            <person name="Wu G."/>
            <person name="Miyauchi S."/>
            <person name="Morin E."/>
            <person name="Kuo A."/>
            <person name="Drula E."/>
            <person name="Varga T."/>
            <person name="Kohler A."/>
            <person name="Feng B."/>
            <person name="Cao Y."/>
            <person name="Lipzen A."/>
            <person name="Daum C."/>
            <person name="Hundley H."/>
            <person name="Pangilinan J."/>
            <person name="Johnson J."/>
            <person name="Barry K."/>
            <person name="LaButti K."/>
            <person name="Ng V."/>
            <person name="Ahrendt S."/>
            <person name="Min B."/>
            <person name="Choi I.G."/>
            <person name="Park H."/>
            <person name="Plett J.M."/>
            <person name="Magnuson J."/>
            <person name="Spatafora J.W."/>
            <person name="Nagy L.G."/>
            <person name="Henrissat B."/>
            <person name="Grigoriev I.V."/>
            <person name="Yang Z.L."/>
            <person name="Xu J."/>
            <person name="Martin F.M."/>
        </authorList>
    </citation>
    <scope>NUCLEOTIDE SEQUENCE</scope>
    <source>
        <strain evidence="1">KUC20120723A-06</strain>
    </source>
</reference>
<dbReference type="Proteomes" id="UP000790709">
    <property type="component" value="Unassembled WGS sequence"/>
</dbReference>
<sequence>FFEKYKNNMDIVLISAGLFSAMSTSFLTAMQPSISPDQTVMTNVLLMQVVHV</sequence>
<dbReference type="EMBL" id="MU267343">
    <property type="protein sequence ID" value="KAH7917023.1"/>
    <property type="molecule type" value="Genomic_DNA"/>
</dbReference>
<protein>
    <submittedName>
        <fullName evidence="1">Uncharacterized protein</fullName>
    </submittedName>
</protein>
<proteinExistence type="predicted"/>
<accession>A0ACB8AWU2</accession>
<organism evidence="1 2">
    <name type="scientific">Leucogyrophana mollusca</name>
    <dbReference type="NCBI Taxonomy" id="85980"/>
    <lineage>
        <taxon>Eukaryota</taxon>
        <taxon>Fungi</taxon>
        <taxon>Dikarya</taxon>
        <taxon>Basidiomycota</taxon>
        <taxon>Agaricomycotina</taxon>
        <taxon>Agaricomycetes</taxon>
        <taxon>Agaricomycetidae</taxon>
        <taxon>Boletales</taxon>
        <taxon>Boletales incertae sedis</taxon>
        <taxon>Leucogyrophana</taxon>
    </lineage>
</organism>
<feature type="non-terminal residue" evidence="1">
    <location>
        <position position="52"/>
    </location>
</feature>
<comment type="caution">
    <text evidence="1">The sequence shown here is derived from an EMBL/GenBank/DDBJ whole genome shotgun (WGS) entry which is preliminary data.</text>
</comment>
<gene>
    <name evidence="1" type="ORF">BV22DRAFT_980048</name>
</gene>
<evidence type="ECO:0000313" key="1">
    <source>
        <dbReference type="EMBL" id="KAH7917023.1"/>
    </source>
</evidence>
<feature type="non-terminal residue" evidence="1">
    <location>
        <position position="1"/>
    </location>
</feature>